<evidence type="ECO:0000313" key="2">
    <source>
        <dbReference type="Proteomes" id="UP001165289"/>
    </source>
</evidence>
<dbReference type="Proteomes" id="UP001165289">
    <property type="component" value="Unassembled WGS sequence"/>
</dbReference>
<accession>A0AAV7JXB6</accession>
<sequence>MNTWNLFKYWKRQHCITKQTISNPTFIVTNPEEIHGEIATKKKIIDAKSEKNLASLEEIKTTLLKWKDENDKIFNHYETEKEFFSPKKISKNEMSQSFSFDSHENLEDRVLAWRERNHLSTVINESDSCDSDDTERNYINVRFRNPCHQEALKRPERSNSFRALGKALKKGGADNSKSDYF</sequence>
<keyword evidence="2" id="KW-1185">Reference proteome</keyword>
<name>A0AAV7JXB6_9METZ</name>
<protein>
    <submittedName>
        <fullName evidence="1">Uncharacterized protein</fullName>
    </submittedName>
</protein>
<dbReference type="AlphaFoldDB" id="A0AAV7JXB6"/>
<evidence type="ECO:0000313" key="1">
    <source>
        <dbReference type="EMBL" id="KAI6653430.1"/>
    </source>
</evidence>
<gene>
    <name evidence="1" type="ORF">LOD99_3649</name>
</gene>
<dbReference type="EMBL" id="JAKMXF010000277">
    <property type="protein sequence ID" value="KAI6653430.1"/>
    <property type="molecule type" value="Genomic_DNA"/>
</dbReference>
<comment type="caution">
    <text evidence="1">The sequence shown here is derived from an EMBL/GenBank/DDBJ whole genome shotgun (WGS) entry which is preliminary data.</text>
</comment>
<organism evidence="1 2">
    <name type="scientific">Oopsacas minuta</name>
    <dbReference type="NCBI Taxonomy" id="111878"/>
    <lineage>
        <taxon>Eukaryota</taxon>
        <taxon>Metazoa</taxon>
        <taxon>Porifera</taxon>
        <taxon>Hexactinellida</taxon>
        <taxon>Hexasterophora</taxon>
        <taxon>Lyssacinosida</taxon>
        <taxon>Leucopsacidae</taxon>
        <taxon>Oopsacas</taxon>
    </lineage>
</organism>
<proteinExistence type="predicted"/>
<reference evidence="1 2" key="1">
    <citation type="journal article" date="2023" name="BMC Biol.">
        <title>The compact genome of the sponge Oopsacas minuta (Hexactinellida) is lacking key metazoan core genes.</title>
        <authorList>
            <person name="Santini S."/>
            <person name="Schenkelaars Q."/>
            <person name="Jourda C."/>
            <person name="Duchesne M."/>
            <person name="Belahbib H."/>
            <person name="Rocher C."/>
            <person name="Selva M."/>
            <person name="Riesgo A."/>
            <person name="Vervoort M."/>
            <person name="Leys S.P."/>
            <person name="Kodjabachian L."/>
            <person name="Le Bivic A."/>
            <person name="Borchiellini C."/>
            <person name="Claverie J.M."/>
            <person name="Renard E."/>
        </authorList>
    </citation>
    <scope>NUCLEOTIDE SEQUENCE [LARGE SCALE GENOMIC DNA]</scope>
    <source>
        <strain evidence="1">SPO-2</strain>
    </source>
</reference>